<dbReference type="RefSeq" id="WP_206859311.1">
    <property type="nucleotide sequence ID" value="NZ_CP147250.1"/>
</dbReference>
<keyword evidence="3" id="KW-1185">Reference proteome</keyword>
<dbReference type="Proteomes" id="UP000664360">
    <property type="component" value="Chromosome"/>
</dbReference>
<organism evidence="2 3">
    <name type="scientific">Candidatus Enterococcus mangumiae</name>
    <dbReference type="NCBI Taxonomy" id="2230878"/>
    <lineage>
        <taxon>Bacteria</taxon>
        <taxon>Bacillati</taxon>
        <taxon>Bacillota</taxon>
        <taxon>Bacilli</taxon>
        <taxon>Lactobacillales</taxon>
        <taxon>Enterococcaceae</taxon>
        <taxon>Enterococcus</taxon>
    </lineage>
</organism>
<evidence type="ECO:0000259" key="1">
    <source>
        <dbReference type="Pfam" id="PF13649"/>
    </source>
</evidence>
<evidence type="ECO:0000313" key="3">
    <source>
        <dbReference type="Proteomes" id="UP000664360"/>
    </source>
</evidence>
<evidence type="ECO:0000313" key="2">
    <source>
        <dbReference type="EMBL" id="WYJ80740.1"/>
    </source>
</evidence>
<dbReference type="InterPro" id="IPR041698">
    <property type="entry name" value="Methyltransf_25"/>
</dbReference>
<reference evidence="2 3" key="2">
    <citation type="submission" date="2024-03" db="EMBL/GenBank/DDBJ databases">
        <title>The Genome Sequence of Enterococcus sp. DIV1094.</title>
        <authorList>
            <consortium name="The Broad Institute Genomics Platform"/>
            <consortium name="The Broad Institute Microbial Omics Core"/>
            <consortium name="The Broad Institute Genomic Center for Infectious Diseases"/>
            <person name="Earl A."/>
            <person name="Manson A."/>
            <person name="Gilmore M."/>
            <person name="Schwartman J."/>
            <person name="Shea T."/>
            <person name="Abouelleil A."/>
            <person name="Cao P."/>
            <person name="Chapman S."/>
            <person name="Cusick C."/>
            <person name="Young S."/>
            <person name="Neafsey D."/>
            <person name="Nusbaum C."/>
            <person name="Birren B."/>
        </authorList>
    </citation>
    <scope>NUCLEOTIDE SEQUENCE [LARGE SCALE GENOMIC DNA]</scope>
    <source>
        <strain evidence="2 3">DIV1094</strain>
    </source>
</reference>
<dbReference type="EMBL" id="CP147250">
    <property type="protein sequence ID" value="WYJ80740.1"/>
    <property type="molecule type" value="Genomic_DNA"/>
</dbReference>
<dbReference type="Pfam" id="PF13649">
    <property type="entry name" value="Methyltransf_25"/>
    <property type="match status" value="1"/>
</dbReference>
<feature type="domain" description="Methyltransferase" evidence="1">
    <location>
        <begin position="40"/>
        <end position="135"/>
    </location>
</feature>
<protein>
    <recommendedName>
        <fullName evidence="1">Methyltransferase domain-containing protein</fullName>
    </recommendedName>
</protein>
<dbReference type="CDD" id="cd02440">
    <property type="entry name" value="AdoMet_MTases"/>
    <property type="match status" value="1"/>
</dbReference>
<reference evidence="2 3" key="1">
    <citation type="submission" date="2021-03" db="EMBL/GenBank/DDBJ databases">
        <authorList>
            <person name="Gilmore M.S."/>
            <person name="Schwartzman J."/>
            <person name="Van Tyne D."/>
            <person name="Martin M."/>
            <person name="Earl A.M."/>
            <person name="Manson A.L."/>
            <person name="Straub T."/>
            <person name="Salamzade R."/>
            <person name="Saavedra J."/>
            <person name="Lebreton F."/>
            <person name="Prichula J."/>
            <person name="Schaufler K."/>
            <person name="Gaca A."/>
            <person name="Sgardioli B."/>
            <person name="Wagenaar J."/>
            <person name="Strong T."/>
        </authorList>
    </citation>
    <scope>NUCLEOTIDE SEQUENCE [LARGE SCALE GENOMIC DNA]</scope>
    <source>
        <strain evidence="2 3">DIV1094</strain>
    </source>
</reference>
<dbReference type="SUPFAM" id="SSF53335">
    <property type="entry name" value="S-adenosyl-L-methionine-dependent methyltransferases"/>
    <property type="match status" value="1"/>
</dbReference>
<gene>
    <name evidence="2" type="ORF">DOK79_002323</name>
</gene>
<dbReference type="Gene3D" id="3.40.50.150">
    <property type="entry name" value="Vaccinia Virus protein VP39"/>
    <property type="match status" value="1"/>
</dbReference>
<dbReference type="InterPro" id="IPR029063">
    <property type="entry name" value="SAM-dependent_MTases_sf"/>
</dbReference>
<proteinExistence type="predicted"/>
<sequence>MANSYGKLSAEVYEIDKDIDRPYSDVDYYYERLKDVRGKILEPAAGNGRILIPLLEKGLDIEGFDFSEYMLALLKENCRKKGLDPKIYQLDMTNFSLDQTYEAVIVPIGSFLLLDELEKAMAALTCFYQHLENNGKLILDIFLPESFEKGFVGERIFTNAQNDLITLEEKLVKVDPIKQVITYHNRYEKYQEGKMTESELEIFPLKWYGVEEFRLLLEKVGFKDIVVSADHHFREYPQNNSQTITFEATKIIE</sequence>
<name>A0ABZ2SYC4_9ENTE</name>
<accession>A0ABZ2SYC4</accession>
<dbReference type="Gene3D" id="2.20.25.110">
    <property type="entry name" value="S-adenosyl-L-methionine-dependent methyltransferases"/>
    <property type="match status" value="1"/>
</dbReference>